<accession>A0A1J5TCH8</accession>
<dbReference type="InterPro" id="IPR058625">
    <property type="entry name" value="MdtA-like_BSH"/>
</dbReference>
<dbReference type="AlphaFoldDB" id="A0A1J5TCH8"/>
<evidence type="ECO:0000259" key="4">
    <source>
        <dbReference type="Pfam" id="PF25876"/>
    </source>
</evidence>
<dbReference type="InterPro" id="IPR058626">
    <property type="entry name" value="MdtA-like_b-barrel"/>
</dbReference>
<dbReference type="GO" id="GO:0005886">
    <property type="term" value="C:plasma membrane"/>
    <property type="evidence" value="ECO:0007669"/>
    <property type="project" value="TreeGrafter"/>
</dbReference>
<dbReference type="SUPFAM" id="SSF111369">
    <property type="entry name" value="HlyD-like secretion proteins"/>
    <property type="match status" value="1"/>
</dbReference>
<dbReference type="InterPro" id="IPR058627">
    <property type="entry name" value="MdtA-like_C"/>
</dbReference>
<evidence type="ECO:0000259" key="7">
    <source>
        <dbReference type="Pfam" id="PF25967"/>
    </source>
</evidence>
<comment type="caution">
    <text evidence="8">The sequence shown here is derived from an EMBL/GenBank/DDBJ whole genome shotgun (WGS) entry which is preliminary data.</text>
</comment>
<dbReference type="GO" id="GO:0046677">
    <property type="term" value="P:response to antibiotic"/>
    <property type="evidence" value="ECO:0007669"/>
    <property type="project" value="TreeGrafter"/>
</dbReference>
<dbReference type="PANTHER" id="PTHR30158">
    <property type="entry name" value="ACRA/E-RELATED COMPONENT OF DRUG EFFLUX TRANSPORTER"/>
    <property type="match status" value="1"/>
</dbReference>
<keyword evidence="2" id="KW-0175">Coiled coil</keyword>
<dbReference type="PANTHER" id="PTHR30158:SF3">
    <property type="entry name" value="MULTIDRUG EFFLUX PUMP SUBUNIT ACRA-RELATED"/>
    <property type="match status" value="1"/>
</dbReference>
<feature type="domain" description="Multidrug resistance protein MdtA-like beta-barrel" evidence="6">
    <location>
        <begin position="202"/>
        <end position="290"/>
    </location>
</feature>
<evidence type="ECO:0000256" key="3">
    <source>
        <dbReference type="SAM" id="MobiDB-lite"/>
    </source>
</evidence>
<dbReference type="Gene3D" id="2.40.30.170">
    <property type="match status" value="1"/>
</dbReference>
<feature type="domain" description="Multidrug resistance protein MdtA-like barrel-sandwich hybrid" evidence="5">
    <location>
        <begin position="69"/>
        <end position="197"/>
    </location>
</feature>
<name>A0A1J5TCH8_9ZZZZ</name>
<dbReference type="EMBL" id="MLJW01000013">
    <property type="protein sequence ID" value="OIR14005.1"/>
    <property type="molecule type" value="Genomic_DNA"/>
</dbReference>
<feature type="domain" description="Multidrug resistance protein MdtA-like alpha-helical hairpin" evidence="4">
    <location>
        <begin position="106"/>
        <end position="159"/>
    </location>
</feature>
<dbReference type="GO" id="GO:0030313">
    <property type="term" value="C:cell envelope"/>
    <property type="evidence" value="ECO:0007669"/>
    <property type="project" value="UniProtKB-SubCell"/>
</dbReference>
<dbReference type="InterPro" id="IPR006143">
    <property type="entry name" value="RND_pump_MFP"/>
</dbReference>
<dbReference type="FunFam" id="2.40.420.20:FF:000001">
    <property type="entry name" value="Efflux RND transporter periplasmic adaptor subunit"/>
    <property type="match status" value="1"/>
</dbReference>
<evidence type="ECO:0000259" key="5">
    <source>
        <dbReference type="Pfam" id="PF25917"/>
    </source>
</evidence>
<dbReference type="Pfam" id="PF25917">
    <property type="entry name" value="BSH_RND"/>
    <property type="match status" value="1"/>
</dbReference>
<dbReference type="NCBIfam" id="TIGR01730">
    <property type="entry name" value="RND_mfp"/>
    <property type="match status" value="1"/>
</dbReference>
<dbReference type="Pfam" id="PF25967">
    <property type="entry name" value="RND-MFP_C"/>
    <property type="match status" value="1"/>
</dbReference>
<gene>
    <name evidence="8" type="primary">ttgA_1</name>
    <name evidence="8" type="ORF">GALL_51420</name>
</gene>
<dbReference type="Gene3D" id="1.10.287.470">
    <property type="entry name" value="Helix hairpin bin"/>
    <property type="match status" value="1"/>
</dbReference>
<dbReference type="Pfam" id="PF25944">
    <property type="entry name" value="Beta-barrel_RND"/>
    <property type="match status" value="1"/>
</dbReference>
<feature type="region of interest" description="Disordered" evidence="3">
    <location>
        <begin position="365"/>
        <end position="385"/>
    </location>
</feature>
<dbReference type="GO" id="GO:0022857">
    <property type="term" value="F:transmembrane transporter activity"/>
    <property type="evidence" value="ECO:0007669"/>
    <property type="project" value="InterPro"/>
</dbReference>
<evidence type="ECO:0000259" key="6">
    <source>
        <dbReference type="Pfam" id="PF25944"/>
    </source>
</evidence>
<sequence length="385" mass="41071">MKTKTSSLTAIAVLAALFSLAACDSKGGGGQQAPAAAAAPPPFEVDVVTVAKGSVVLTQDLPGRLEAYRTAQVRARVEGIVEKRQFTEGSDVKAGDTLFLIDPRNYRTAYESAKSDLSVARQTLERYKPLLAAKAVSQQDYDLAEAKVKQAEAAMSRAQLDFENTHVPAPIAGRIGRALVTEGALVGRGESTLLATIEQVNPIYANFTQPDADMMRLQQQFESGKLKQAKGAEVQLVLDDGSIYPYPGKLLFSNLAVDPGTGSVSLRAEFPNPKQQLLPGMFASIRLPEGSSDDSIRVPQRAVQTATQGQFVLVVDEESKVAMRPVRTGSMAGSDFVILEGLKPGDQVIVNGIQKVRPGAPVRAVEWHPEGSPSAPDTSATQDKK</sequence>
<dbReference type="InterPro" id="IPR058624">
    <property type="entry name" value="MdtA-like_HH"/>
</dbReference>
<dbReference type="PROSITE" id="PS51257">
    <property type="entry name" value="PROKAR_LIPOPROTEIN"/>
    <property type="match status" value="1"/>
</dbReference>
<feature type="coiled-coil region" evidence="2">
    <location>
        <begin position="134"/>
        <end position="161"/>
    </location>
</feature>
<evidence type="ECO:0000256" key="1">
    <source>
        <dbReference type="ARBA" id="ARBA00004196"/>
    </source>
</evidence>
<feature type="domain" description="Multidrug resistance protein MdtA-like C-terminal permuted SH3" evidence="7">
    <location>
        <begin position="296"/>
        <end position="355"/>
    </location>
</feature>
<evidence type="ECO:0000313" key="8">
    <source>
        <dbReference type="EMBL" id="OIR14005.1"/>
    </source>
</evidence>
<dbReference type="Pfam" id="PF25876">
    <property type="entry name" value="HH_MFP_RND"/>
    <property type="match status" value="1"/>
</dbReference>
<comment type="subcellular location">
    <subcellularLocation>
        <location evidence="1">Cell envelope</location>
    </subcellularLocation>
</comment>
<evidence type="ECO:0000256" key="2">
    <source>
        <dbReference type="SAM" id="Coils"/>
    </source>
</evidence>
<dbReference type="Gene3D" id="2.40.420.20">
    <property type="match status" value="1"/>
</dbReference>
<reference evidence="8" key="1">
    <citation type="submission" date="2016-10" db="EMBL/GenBank/DDBJ databases">
        <title>Sequence of Gallionella enrichment culture.</title>
        <authorList>
            <person name="Poehlein A."/>
            <person name="Muehling M."/>
            <person name="Daniel R."/>
        </authorList>
    </citation>
    <scope>NUCLEOTIDE SEQUENCE</scope>
</reference>
<dbReference type="Gene3D" id="2.40.50.100">
    <property type="match status" value="1"/>
</dbReference>
<organism evidence="8">
    <name type="scientific">mine drainage metagenome</name>
    <dbReference type="NCBI Taxonomy" id="410659"/>
    <lineage>
        <taxon>unclassified sequences</taxon>
        <taxon>metagenomes</taxon>
        <taxon>ecological metagenomes</taxon>
    </lineage>
</organism>
<protein>
    <submittedName>
        <fullName evidence="8">Putative efflux pump periplasmic linker TtgA</fullName>
    </submittedName>
</protein>
<feature type="compositionally biased region" description="Polar residues" evidence="3">
    <location>
        <begin position="375"/>
        <end position="385"/>
    </location>
</feature>
<proteinExistence type="predicted"/>